<protein>
    <submittedName>
        <fullName evidence="1">Uncharacterized protein</fullName>
    </submittedName>
</protein>
<dbReference type="EMBL" id="MN857473">
    <property type="protein sequence ID" value="QOC54127.1"/>
    <property type="molecule type" value="Genomic_DNA"/>
</dbReference>
<proteinExistence type="predicted"/>
<keyword evidence="2" id="KW-1185">Reference proteome</keyword>
<evidence type="ECO:0000313" key="1">
    <source>
        <dbReference type="EMBL" id="QOC54127.1"/>
    </source>
</evidence>
<organism evidence="1 2">
    <name type="scientific">Caulobacter phage S2B</name>
    <dbReference type="NCBI Taxonomy" id="2759120"/>
    <lineage>
        <taxon>Viruses</taxon>
        <taxon>Duplodnaviria</taxon>
        <taxon>Heunggongvirae</taxon>
        <taxon>Uroviricota</taxon>
        <taxon>Caudoviricetes</taxon>
        <taxon>Autographivirales</taxon>
        <taxon>Autographivirales incertae sedis</taxon>
        <taxon>Sumtervirus</taxon>
        <taxon>Sumtervirus S2B</taxon>
    </lineage>
</organism>
<sequence length="63" mass="6821">MRQTYAIYDPTTGAILRRVSCTPADLPLQLLPEEAATPAPDTVCCVGHRVVEGRIAHNPHEAP</sequence>
<evidence type="ECO:0000313" key="2">
    <source>
        <dbReference type="Proteomes" id="UP000827856"/>
    </source>
</evidence>
<dbReference type="Proteomes" id="UP000827856">
    <property type="component" value="Segment"/>
</dbReference>
<accession>A0AAE7ML81</accession>
<reference evidence="1" key="1">
    <citation type="submission" date="2019-12" db="EMBL/GenBank/DDBJ databases">
        <title>S2B, a lysogenic bacteriophage that infects Caulobacter crescentus.</title>
        <authorList>
            <person name="Ely B."/>
            <person name="Berrios L."/>
            <person name="Thomas Q."/>
        </authorList>
    </citation>
    <scope>NUCLEOTIDE SEQUENCE</scope>
</reference>
<name>A0AAE7ML81_9CAUD</name>
<gene>
    <name evidence="1" type="primary">S2B_gp013c</name>
</gene>